<comment type="function">
    <text evidence="1">Involved in peptidolytic degradation of cyclic heptapeptide hepatotoxin microcystin (MC).</text>
</comment>
<sequence>MTGIQTNIFIASFKHETNTYSAVPTPVSRFHVEGRLLTGAEAIAYFAGTDSVVGGMLDTVTGNGATVTLPIAANGWPSGYVHDNAFETIAGLICDALQGARWDGILLDLHGAMVTESYADGEAELLRRIRDIAPSVPLGLALDMHANVSPEMVGAVDVLCGYQTYPHLDERETGVRTARLLLATIEGTISPALAWGAVPMLPHVMAQSSYDEPNHSLQNRCVELAGVDALDCSLFTGFPHADVPNAGLSAVVMTDANPCRAAMRRDELLEEAWAQRKAFEFSVEPLADSVRRAKTLANSGSVSGPIFLLDHYDNAASGGSMAEIAVLAELIRQGLRNVVFFALWAPEAVAVAHRAGLGQRVTISLASPSSMSSEMLEFEGEVAHLSDGLVKATHSDHTGLLLELGDSALLKGDGIDLVLVSLPMEPSDMACFELFGVDPRERQFVVLKSRVHWRAAFESMVGAVIPCAGVGACTSDYSELEFTSVRRPIFPLERDAKFTPVLLEKNFSGAAL</sequence>
<dbReference type="Pfam" id="PF07171">
    <property type="entry name" value="MlrC_C"/>
    <property type="match status" value="1"/>
</dbReference>
<dbReference type="Pfam" id="PF07364">
    <property type="entry name" value="DUF1485"/>
    <property type="match status" value="1"/>
</dbReference>
<evidence type="ECO:0000259" key="2">
    <source>
        <dbReference type="Pfam" id="PF07171"/>
    </source>
</evidence>
<dbReference type="InterPro" id="IPR009197">
    <property type="entry name" value="MlrC"/>
</dbReference>
<evidence type="ECO:0000256" key="1">
    <source>
        <dbReference type="PIRNR" id="PIRNR012702"/>
    </source>
</evidence>
<keyword evidence="1" id="KW-0645">Protease</keyword>
<protein>
    <recommendedName>
        <fullName evidence="1">Microcystinase C</fullName>
        <shortName evidence="1">MlrC</shortName>
    </recommendedName>
</protein>
<keyword evidence="1" id="KW-0378">Hydrolase</keyword>
<name>A0A520ME43_9GAMM</name>
<keyword evidence="1" id="KW-0479">Metal-binding</keyword>
<feature type="domain" description="Microcystin LR degradation protein MlrC N-terminal" evidence="3">
    <location>
        <begin position="8"/>
        <end position="293"/>
    </location>
</feature>
<dbReference type="PIRSF" id="PIRSF012702">
    <property type="entry name" value="UCP012702"/>
    <property type="match status" value="1"/>
</dbReference>
<comment type="similarity">
    <text evidence="1">Belongs to the peptidase M81 family.</text>
</comment>
<dbReference type="GO" id="GO:0008237">
    <property type="term" value="F:metallopeptidase activity"/>
    <property type="evidence" value="ECO:0007669"/>
    <property type="project" value="UniProtKB-KW"/>
</dbReference>
<accession>A0A520ME43</accession>
<dbReference type="GO" id="GO:0046872">
    <property type="term" value="F:metal ion binding"/>
    <property type="evidence" value="ECO:0007669"/>
    <property type="project" value="UniProtKB-KW"/>
</dbReference>
<comment type="cofactor">
    <cofactor evidence="1">
        <name>Zn(2+)</name>
        <dbReference type="ChEBI" id="CHEBI:29105"/>
    </cofactor>
    <text evidence="1">Binds 1 zinc ion per subunit.</text>
</comment>
<evidence type="ECO:0000313" key="5">
    <source>
        <dbReference type="Proteomes" id="UP000315889"/>
    </source>
</evidence>
<dbReference type="InterPro" id="IPR010799">
    <property type="entry name" value="MlrC_C"/>
</dbReference>
<dbReference type="Proteomes" id="UP000315889">
    <property type="component" value="Unassembled WGS sequence"/>
</dbReference>
<evidence type="ECO:0000313" key="4">
    <source>
        <dbReference type="EMBL" id="RZO19480.1"/>
    </source>
</evidence>
<gene>
    <name evidence="4" type="ORF">EVB03_07800</name>
</gene>
<proteinExistence type="inferred from homology"/>
<dbReference type="InterPro" id="IPR015995">
    <property type="entry name" value="MlrC_N"/>
</dbReference>
<dbReference type="GO" id="GO:0006508">
    <property type="term" value="P:proteolysis"/>
    <property type="evidence" value="ECO:0007669"/>
    <property type="project" value="UniProtKB-KW"/>
</dbReference>
<feature type="domain" description="Microcystin LR degradation protein MlrC C-terminal" evidence="2">
    <location>
        <begin position="308"/>
        <end position="483"/>
    </location>
</feature>
<keyword evidence="1" id="KW-0482">Metalloprotease</keyword>
<dbReference type="EMBL" id="SHBP01000011">
    <property type="protein sequence ID" value="RZO19480.1"/>
    <property type="molecule type" value="Genomic_DNA"/>
</dbReference>
<comment type="caution">
    <text evidence="4">The sequence shown here is derived from an EMBL/GenBank/DDBJ whole genome shotgun (WGS) entry which is preliminary data.</text>
</comment>
<evidence type="ECO:0000259" key="3">
    <source>
        <dbReference type="Pfam" id="PF07364"/>
    </source>
</evidence>
<organism evidence="4 5">
    <name type="scientific">SAR92 clade bacterium</name>
    <dbReference type="NCBI Taxonomy" id="2315479"/>
    <lineage>
        <taxon>Bacteria</taxon>
        <taxon>Pseudomonadati</taxon>
        <taxon>Pseudomonadota</taxon>
        <taxon>Gammaproteobacteria</taxon>
        <taxon>Cellvibrionales</taxon>
        <taxon>Porticoccaceae</taxon>
        <taxon>SAR92 clade</taxon>
    </lineage>
</organism>
<dbReference type="AlphaFoldDB" id="A0A520ME43"/>
<reference evidence="4 5" key="1">
    <citation type="submission" date="2019-02" db="EMBL/GenBank/DDBJ databases">
        <title>Prokaryotic population dynamics and viral predation in marine succession experiment using metagenomics: the confinement effect.</title>
        <authorList>
            <person name="Haro-Moreno J.M."/>
            <person name="Rodriguez-Valera F."/>
            <person name="Lopez-Perez M."/>
        </authorList>
    </citation>
    <scope>NUCLEOTIDE SEQUENCE [LARGE SCALE GENOMIC DNA]</scope>
    <source>
        <strain evidence="4">MED-G170</strain>
    </source>
</reference>